<evidence type="ECO:0000313" key="4">
    <source>
        <dbReference type="EMBL" id="WMS87089.1"/>
    </source>
</evidence>
<accession>A0AA51RTA4</accession>
<evidence type="ECO:0000256" key="2">
    <source>
        <dbReference type="ARBA" id="ARBA00011985"/>
    </source>
</evidence>
<dbReference type="EC" id="3.2.2.4" evidence="2"/>
<comment type="catalytic activity">
    <reaction evidence="1">
        <text>AMP + H2O = D-ribose 5-phosphate + adenine</text>
        <dbReference type="Rhea" id="RHEA:20129"/>
        <dbReference type="ChEBI" id="CHEBI:15377"/>
        <dbReference type="ChEBI" id="CHEBI:16708"/>
        <dbReference type="ChEBI" id="CHEBI:78346"/>
        <dbReference type="ChEBI" id="CHEBI:456215"/>
        <dbReference type="EC" id="3.2.2.4"/>
    </reaction>
</comment>
<dbReference type="RefSeq" id="WP_309202228.1">
    <property type="nucleotide sequence ID" value="NZ_CP133548.1"/>
</dbReference>
<dbReference type="Gene3D" id="3.40.50.450">
    <property type="match status" value="1"/>
</dbReference>
<protein>
    <recommendedName>
        <fullName evidence="3">AMP nucleosidase</fullName>
        <ecNumber evidence="2">3.2.2.4</ecNumber>
    </recommendedName>
    <alternativeName>
        <fullName evidence="3">AMP nucleosidase</fullName>
    </alternativeName>
</protein>
<keyword evidence="5" id="KW-1185">Reference proteome</keyword>
<dbReference type="KEGG" id="plei:Q9312_17925"/>
<dbReference type="SUPFAM" id="SSF102405">
    <property type="entry name" value="MCP/YpsA-like"/>
    <property type="match status" value="1"/>
</dbReference>
<keyword evidence="4" id="KW-0326">Glycosidase</keyword>
<dbReference type="GO" id="GO:0005829">
    <property type="term" value="C:cytosol"/>
    <property type="evidence" value="ECO:0007669"/>
    <property type="project" value="TreeGrafter"/>
</dbReference>
<reference evidence="4 5" key="1">
    <citation type="submission" date="2023-08" db="EMBL/GenBank/DDBJ databases">
        <title>Pleionea litopenaei sp. nov., isolated from stomach of juvenile Litopenaeus vannamei.</title>
        <authorList>
            <person name="Rho A.M."/>
            <person name="Hwang C.Y."/>
        </authorList>
    </citation>
    <scope>NUCLEOTIDE SEQUENCE [LARGE SCALE GENOMIC DNA]</scope>
    <source>
        <strain evidence="4 5">HL-JVS1</strain>
    </source>
</reference>
<gene>
    <name evidence="4" type="ORF">Q9312_17925</name>
</gene>
<dbReference type="InterPro" id="IPR031100">
    <property type="entry name" value="LOG_fam"/>
</dbReference>
<sequence>MASKKIVKHNHLKKATRMIRPPFRAHSSLPRSRDMILEAKKCDDSPQTLSPSYRLAFDDPEFLLQDEQRAVRLLLEWQKPDQILNAHEIKATWPIFGSARIHDEEQSLQKIQQLERKQQQNPNNELLQQQLHAAIQLHQKSSYYQECVRLAQQLSDPDNTGIDATVVTGGGPGIMEAANKGASLAGKKSIGLNIVLPTEQEPNAYISPEYCFQFHYFAIRKMHFLARAKALFAFPGGFGTLDEVMETLTLIQTRRLNLMPIFLFGAEFWNKVINFDALVEEGVISARDKELFQFVETAEEAIAGVNAFYQKHPEQTE</sequence>
<dbReference type="PANTHER" id="PTHR43393:SF3">
    <property type="entry name" value="LYSINE DECARBOXYLASE-LIKE PROTEIN"/>
    <property type="match status" value="1"/>
</dbReference>
<proteinExistence type="predicted"/>
<evidence type="ECO:0000313" key="5">
    <source>
        <dbReference type="Proteomes" id="UP001239782"/>
    </source>
</evidence>
<dbReference type="Proteomes" id="UP001239782">
    <property type="component" value="Chromosome"/>
</dbReference>
<dbReference type="Pfam" id="PF03641">
    <property type="entry name" value="Lysine_decarbox"/>
    <property type="match status" value="1"/>
</dbReference>
<dbReference type="PANTHER" id="PTHR43393">
    <property type="entry name" value="CYTOKININ RIBOSIDE 5'-MONOPHOSPHATE PHOSPHORIBOHYDROLASE"/>
    <property type="match status" value="1"/>
</dbReference>
<dbReference type="InterPro" id="IPR052341">
    <property type="entry name" value="LOG_family_nucleotidases"/>
</dbReference>
<evidence type="ECO:0000256" key="3">
    <source>
        <dbReference type="ARBA" id="ARBA00031983"/>
    </source>
</evidence>
<evidence type="ECO:0000256" key="1">
    <source>
        <dbReference type="ARBA" id="ARBA00000274"/>
    </source>
</evidence>
<name>A0AA51RTA4_9GAMM</name>
<dbReference type="EMBL" id="CP133548">
    <property type="protein sequence ID" value="WMS87089.1"/>
    <property type="molecule type" value="Genomic_DNA"/>
</dbReference>
<dbReference type="GO" id="GO:0008714">
    <property type="term" value="F:AMP nucleosidase activity"/>
    <property type="evidence" value="ECO:0007669"/>
    <property type="project" value="UniProtKB-EC"/>
</dbReference>
<organism evidence="4 5">
    <name type="scientific">Pleionea litopenaei</name>
    <dbReference type="NCBI Taxonomy" id="3070815"/>
    <lineage>
        <taxon>Bacteria</taxon>
        <taxon>Pseudomonadati</taxon>
        <taxon>Pseudomonadota</taxon>
        <taxon>Gammaproteobacteria</taxon>
        <taxon>Oceanospirillales</taxon>
        <taxon>Pleioneaceae</taxon>
        <taxon>Pleionea</taxon>
    </lineage>
</organism>
<keyword evidence="4" id="KW-0378">Hydrolase</keyword>
<dbReference type="AlphaFoldDB" id="A0AA51RTA4"/>